<organism evidence="1">
    <name type="scientific">Lepeophtheirus salmonis</name>
    <name type="common">Salmon louse</name>
    <name type="synonym">Caligus salmonis</name>
    <dbReference type="NCBI Taxonomy" id="72036"/>
    <lineage>
        <taxon>Eukaryota</taxon>
        <taxon>Metazoa</taxon>
        <taxon>Ecdysozoa</taxon>
        <taxon>Arthropoda</taxon>
        <taxon>Crustacea</taxon>
        <taxon>Multicrustacea</taxon>
        <taxon>Hexanauplia</taxon>
        <taxon>Copepoda</taxon>
        <taxon>Siphonostomatoida</taxon>
        <taxon>Caligidae</taxon>
        <taxon>Lepeophtheirus</taxon>
    </lineage>
</organism>
<name>A0A0K2VHN2_LEPSM</name>
<evidence type="ECO:0000313" key="1">
    <source>
        <dbReference type="EMBL" id="CDW49747.1"/>
    </source>
</evidence>
<proteinExistence type="predicted"/>
<protein>
    <submittedName>
        <fullName evidence="1">Uncharacterized protein</fullName>
    </submittedName>
</protein>
<sequence length="43" mass="5182">MIFFRNICIKLVSNSLQQSSSDLREYKLRIFFTMPDHCCFVHL</sequence>
<accession>A0A0K2VHN2</accession>
<dbReference type="AlphaFoldDB" id="A0A0K2VHN2"/>
<reference evidence="1" key="1">
    <citation type="submission" date="2014-05" db="EMBL/GenBank/DDBJ databases">
        <authorList>
            <person name="Chronopoulou M."/>
        </authorList>
    </citation>
    <scope>NUCLEOTIDE SEQUENCE</scope>
    <source>
        <tissue evidence="1">Whole organism</tissue>
    </source>
</reference>
<dbReference type="EMBL" id="HACA01032386">
    <property type="protein sequence ID" value="CDW49747.1"/>
    <property type="molecule type" value="Transcribed_RNA"/>
</dbReference>